<feature type="transmembrane region" description="Helical" evidence="1">
    <location>
        <begin position="51"/>
        <end position="70"/>
    </location>
</feature>
<evidence type="ECO:0000256" key="1">
    <source>
        <dbReference type="SAM" id="Phobius"/>
    </source>
</evidence>
<dbReference type="AlphaFoldDB" id="A0A9X2JSQ0"/>
<evidence type="ECO:0000313" key="2">
    <source>
        <dbReference type="EMBL" id="MCP2262740.1"/>
    </source>
</evidence>
<dbReference type="RefSeq" id="WP_253831631.1">
    <property type="nucleotide sequence ID" value="NZ_JAMTCS010000001.1"/>
</dbReference>
<proteinExistence type="predicted"/>
<dbReference type="Proteomes" id="UP001139493">
    <property type="component" value="Unassembled WGS sequence"/>
</dbReference>
<organism evidence="2 3">
    <name type="scientific">Promicromonospora thailandica</name>
    <dbReference type="NCBI Taxonomy" id="765201"/>
    <lineage>
        <taxon>Bacteria</taxon>
        <taxon>Bacillati</taxon>
        <taxon>Actinomycetota</taxon>
        <taxon>Actinomycetes</taxon>
        <taxon>Micrococcales</taxon>
        <taxon>Promicromonosporaceae</taxon>
        <taxon>Promicromonospora</taxon>
    </lineage>
</organism>
<comment type="caution">
    <text evidence="2">The sequence shown here is derived from an EMBL/GenBank/DDBJ whole genome shotgun (WGS) entry which is preliminary data.</text>
</comment>
<accession>A0A9X2JSQ0</accession>
<protein>
    <submittedName>
        <fullName evidence="2">Uncharacterized protein</fullName>
    </submittedName>
</protein>
<gene>
    <name evidence="2" type="ORF">APR03_000063</name>
</gene>
<reference evidence="2" key="1">
    <citation type="submission" date="2022-06" db="EMBL/GenBank/DDBJ databases">
        <title>Genomic Encyclopedia of Archaeal and Bacterial Type Strains, Phase II (KMG-II): from individual species to whole genera.</title>
        <authorList>
            <person name="Goeker M."/>
        </authorList>
    </citation>
    <scope>NUCLEOTIDE SEQUENCE</scope>
    <source>
        <strain evidence="2">DSM 26652</strain>
    </source>
</reference>
<keyword evidence="3" id="KW-1185">Reference proteome</keyword>
<keyword evidence="1" id="KW-1133">Transmembrane helix</keyword>
<keyword evidence="1" id="KW-0812">Transmembrane</keyword>
<feature type="transmembrane region" description="Helical" evidence="1">
    <location>
        <begin position="9"/>
        <end position="31"/>
    </location>
</feature>
<evidence type="ECO:0000313" key="3">
    <source>
        <dbReference type="Proteomes" id="UP001139493"/>
    </source>
</evidence>
<dbReference type="EMBL" id="JAMTCS010000001">
    <property type="protein sequence ID" value="MCP2262740.1"/>
    <property type="molecule type" value="Genomic_DNA"/>
</dbReference>
<sequence>MQDVRSLRAWVWVIAVLGYLILPVVAFFSLLGLGPGEVFGRSGGLEGLGGVAGIGMFVIPVLTWVITVALHRERRAHGERAVDGVVLNWVGGMLIVVLVLTTAGASLVPRITDYLERHEPGLAGAASSSEQASVTRLR</sequence>
<keyword evidence="1" id="KW-0472">Membrane</keyword>
<name>A0A9X2JSQ0_9MICO</name>
<feature type="transmembrane region" description="Helical" evidence="1">
    <location>
        <begin position="82"/>
        <end position="108"/>
    </location>
</feature>